<comment type="caution">
    <text evidence="3">The sequence shown here is derived from an EMBL/GenBank/DDBJ whole genome shotgun (WGS) entry which is preliminary data.</text>
</comment>
<evidence type="ECO:0000313" key="3">
    <source>
        <dbReference type="EMBL" id="MFC0410482.1"/>
    </source>
</evidence>
<evidence type="ECO:0000256" key="1">
    <source>
        <dbReference type="ARBA" id="ARBA00023002"/>
    </source>
</evidence>
<keyword evidence="4" id="KW-1185">Reference proteome</keyword>
<dbReference type="InterPro" id="IPR050523">
    <property type="entry name" value="AKR_Detox_Biosynth"/>
</dbReference>
<dbReference type="PANTHER" id="PTHR43364:SF4">
    <property type="entry name" value="NAD(P)-LINKED OXIDOREDUCTASE SUPERFAMILY PROTEIN"/>
    <property type="match status" value="1"/>
</dbReference>
<dbReference type="PANTHER" id="PTHR43364">
    <property type="entry name" value="NADH-SPECIFIC METHYLGLYOXAL REDUCTASE-RELATED"/>
    <property type="match status" value="1"/>
</dbReference>
<gene>
    <name evidence="3" type="ORF">ACFFGY_19700</name>
</gene>
<accession>A0ABV6JXM3</accession>
<feature type="domain" description="NADP-dependent oxidoreductase" evidence="2">
    <location>
        <begin position="16"/>
        <end position="313"/>
    </location>
</feature>
<evidence type="ECO:0000313" key="4">
    <source>
        <dbReference type="Proteomes" id="UP001589865"/>
    </source>
</evidence>
<dbReference type="GO" id="GO:0016491">
    <property type="term" value="F:oxidoreductase activity"/>
    <property type="evidence" value="ECO:0007669"/>
    <property type="project" value="UniProtKB-KW"/>
</dbReference>
<dbReference type="SUPFAM" id="SSF51430">
    <property type="entry name" value="NAD(P)-linked oxidoreductase"/>
    <property type="match status" value="1"/>
</dbReference>
<dbReference type="InterPro" id="IPR023210">
    <property type="entry name" value="NADP_OxRdtase_dom"/>
</dbReference>
<dbReference type="CDD" id="cd19079">
    <property type="entry name" value="AKR_EcYajO-like"/>
    <property type="match status" value="1"/>
</dbReference>
<dbReference type="Gene3D" id="3.20.20.100">
    <property type="entry name" value="NADP-dependent oxidoreductase domain"/>
    <property type="match status" value="1"/>
</dbReference>
<proteinExistence type="predicted"/>
<name>A0ABV6JXM3_9PROT</name>
<organism evidence="3 4">
    <name type="scientific">Roseomonas elaeocarpi</name>
    <dbReference type="NCBI Taxonomy" id="907779"/>
    <lineage>
        <taxon>Bacteria</taxon>
        <taxon>Pseudomonadati</taxon>
        <taxon>Pseudomonadota</taxon>
        <taxon>Alphaproteobacteria</taxon>
        <taxon>Acetobacterales</taxon>
        <taxon>Roseomonadaceae</taxon>
        <taxon>Roseomonas</taxon>
    </lineage>
</organism>
<protein>
    <submittedName>
        <fullName evidence="3">Aldo/keto reductase</fullName>
        <ecNumber evidence="3">1.1.1.-</ecNumber>
    </submittedName>
</protein>
<dbReference type="Pfam" id="PF00248">
    <property type="entry name" value="Aldo_ket_red"/>
    <property type="match status" value="1"/>
</dbReference>
<reference evidence="3 4" key="1">
    <citation type="submission" date="2024-09" db="EMBL/GenBank/DDBJ databases">
        <authorList>
            <person name="Sun Q."/>
            <person name="Mori K."/>
        </authorList>
    </citation>
    <scope>NUCLEOTIDE SEQUENCE [LARGE SCALE GENOMIC DNA]</scope>
    <source>
        <strain evidence="3 4">TBRC 5777</strain>
    </source>
</reference>
<sequence>MKYVRLGRSGLHVSAVCLGGNSWGAAGRRAWGAFDEAGSAPFFRAALDAGINFFDTADVYNLGESERIIGATLLTYAPRSELVISTKVGLPMTDKPNGGGTGRKHLTEALDASLKRLGTDYVDLLQIHRLDEVTPVEEVMETLNDMVRAGKVLYVGGSTMPAWRFAQMCAVAQYRGWARPVAMQNLYNLVQREEERDMIPLCLEQGVGLVPYSPLARGFLGGNRTREGAASERARTDKLADGLFRESDFRILDQVTRIANERGVTPMQVALAWLLSKPVMAAPIFGVSNPAQIRDAAAATAITLSPEDLQALEGPYEGR</sequence>
<keyword evidence="1 3" id="KW-0560">Oxidoreductase</keyword>
<dbReference type="EC" id="1.1.1.-" evidence="3"/>
<dbReference type="InterPro" id="IPR036812">
    <property type="entry name" value="NAD(P)_OxRdtase_dom_sf"/>
</dbReference>
<dbReference type="EMBL" id="JBHLUN010000015">
    <property type="protein sequence ID" value="MFC0410482.1"/>
    <property type="molecule type" value="Genomic_DNA"/>
</dbReference>
<dbReference type="Proteomes" id="UP001589865">
    <property type="component" value="Unassembled WGS sequence"/>
</dbReference>
<dbReference type="RefSeq" id="WP_377046232.1">
    <property type="nucleotide sequence ID" value="NZ_JBHLUN010000015.1"/>
</dbReference>
<evidence type="ECO:0000259" key="2">
    <source>
        <dbReference type="Pfam" id="PF00248"/>
    </source>
</evidence>